<dbReference type="GO" id="GO:0009893">
    <property type="term" value="P:positive regulation of metabolic process"/>
    <property type="evidence" value="ECO:0007669"/>
    <property type="project" value="UniProtKB-ARBA"/>
</dbReference>
<evidence type="ECO:0000313" key="8">
    <source>
        <dbReference type="EMBL" id="KAB8068477.1"/>
    </source>
</evidence>
<dbReference type="SMART" id="SM00066">
    <property type="entry name" value="GAL4"/>
    <property type="match status" value="1"/>
</dbReference>
<evidence type="ECO:0000259" key="7">
    <source>
        <dbReference type="PROSITE" id="PS50048"/>
    </source>
</evidence>
<evidence type="ECO:0000256" key="4">
    <source>
        <dbReference type="ARBA" id="ARBA00023163"/>
    </source>
</evidence>
<keyword evidence="3" id="KW-0238">DNA-binding</keyword>
<feature type="domain" description="Zn(2)-C6 fungal-type" evidence="7">
    <location>
        <begin position="11"/>
        <end position="40"/>
    </location>
</feature>
<gene>
    <name evidence="8" type="ORF">BDV29DRAFT_184462</name>
</gene>
<dbReference type="InterPro" id="IPR007219">
    <property type="entry name" value="XnlR_reg_dom"/>
</dbReference>
<dbReference type="SUPFAM" id="SSF57701">
    <property type="entry name" value="Zn2/Cys6 DNA-binding domain"/>
    <property type="match status" value="1"/>
</dbReference>
<dbReference type="Pfam" id="PF04082">
    <property type="entry name" value="Fungal_trans"/>
    <property type="match status" value="1"/>
</dbReference>
<dbReference type="PANTHER" id="PTHR46910">
    <property type="entry name" value="TRANSCRIPTION FACTOR PDR1"/>
    <property type="match status" value="1"/>
</dbReference>
<dbReference type="Gene3D" id="4.10.240.10">
    <property type="entry name" value="Zn(2)-C6 fungal-type DNA-binding domain"/>
    <property type="match status" value="1"/>
</dbReference>
<evidence type="ECO:0000256" key="1">
    <source>
        <dbReference type="ARBA" id="ARBA00022723"/>
    </source>
</evidence>
<dbReference type="AlphaFoldDB" id="A0A5N5WLB3"/>
<evidence type="ECO:0000256" key="2">
    <source>
        <dbReference type="ARBA" id="ARBA00023015"/>
    </source>
</evidence>
<proteinExistence type="predicted"/>
<dbReference type="PROSITE" id="PS50048">
    <property type="entry name" value="ZN2_CY6_FUNGAL_2"/>
    <property type="match status" value="1"/>
</dbReference>
<dbReference type="PANTHER" id="PTHR46910:SF23">
    <property type="entry name" value="THIAMINE REPRESSIBLE GENES REGULATORY PROTEIN THI1"/>
    <property type="match status" value="1"/>
</dbReference>
<dbReference type="InterPro" id="IPR001138">
    <property type="entry name" value="Zn2Cys6_DnaBD"/>
</dbReference>
<feature type="compositionally biased region" description="Basic and acidic residues" evidence="6">
    <location>
        <begin position="523"/>
        <end position="532"/>
    </location>
</feature>
<dbReference type="InterPro" id="IPR050987">
    <property type="entry name" value="AtrR-like"/>
</dbReference>
<dbReference type="CDD" id="cd00067">
    <property type="entry name" value="GAL4"/>
    <property type="match status" value="1"/>
</dbReference>
<evidence type="ECO:0000313" key="9">
    <source>
        <dbReference type="Proteomes" id="UP000326565"/>
    </source>
</evidence>
<keyword evidence="4" id="KW-0804">Transcription</keyword>
<reference evidence="8 9" key="1">
    <citation type="submission" date="2019-04" db="EMBL/GenBank/DDBJ databases">
        <title>Friends and foes A comparative genomics study of 23 Aspergillus species from section Flavi.</title>
        <authorList>
            <consortium name="DOE Joint Genome Institute"/>
            <person name="Kjaerbolling I."/>
            <person name="Vesth T."/>
            <person name="Frisvad J.C."/>
            <person name="Nybo J.L."/>
            <person name="Theobald S."/>
            <person name="Kildgaard S."/>
            <person name="Isbrandt T."/>
            <person name="Kuo A."/>
            <person name="Sato A."/>
            <person name="Lyhne E.K."/>
            <person name="Kogle M.E."/>
            <person name="Wiebenga A."/>
            <person name="Kun R.S."/>
            <person name="Lubbers R.J."/>
            <person name="Makela M.R."/>
            <person name="Barry K."/>
            <person name="Chovatia M."/>
            <person name="Clum A."/>
            <person name="Daum C."/>
            <person name="Haridas S."/>
            <person name="He G."/>
            <person name="LaButti K."/>
            <person name="Lipzen A."/>
            <person name="Mondo S."/>
            <person name="Riley R."/>
            <person name="Salamov A."/>
            <person name="Simmons B.A."/>
            <person name="Magnuson J.K."/>
            <person name="Henrissat B."/>
            <person name="Mortensen U.H."/>
            <person name="Larsen T.O."/>
            <person name="Devries R.P."/>
            <person name="Grigoriev I.V."/>
            <person name="Machida M."/>
            <person name="Baker S.E."/>
            <person name="Andersen M.R."/>
        </authorList>
    </citation>
    <scope>NUCLEOTIDE SEQUENCE [LARGE SCALE GENOMIC DNA]</scope>
    <source>
        <strain evidence="8 9">CBS 151.66</strain>
    </source>
</reference>
<evidence type="ECO:0000256" key="6">
    <source>
        <dbReference type="SAM" id="MobiDB-lite"/>
    </source>
</evidence>
<keyword evidence="5" id="KW-0539">Nucleus</keyword>
<organism evidence="8 9">
    <name type="scientific">Aspergillus leporis</name>
    <dbReference type="NCBI Taxonomy" id="41062"/>
    <lineage>
        <taxon>Eukaryota</taxon>
        <taxon>Fungi</taxon>
        <taxon>Dikarya</taxon>
        <taxon>Ascomycota</taxon>
        <taxon>Pezizomycotina</taxon>
        <taxon>Eurotiomycetes</taxon>
        <taxon>Eurotiomycetidae</taxon>
        <taxon>Eurotiales</taxon>
        <taxon>Aspergillaceae</taxon>
        <taxon>Aspergillus</taxon>
        <taxon>Aspergillus subgen. Circumdati</taxon>
    </lineage>
</organism>
<dbReference type="GO" id="GO:0000981">
    <property type="term" value="F:DNA-binding transcription factor activity, RNA polymerase II-specific"/>
    <property type="evidence" value="ECO:0007669"/>
    <property type="project" value="InterPro"/>
</dbReference>
<accession>A0A5N5WLB3</accession>
<keyword evidence="1" id="KW-0479">Metal-binding</keyword>
<dbReference type="GO" id="GO:0006351">
    <property type="term" value="P:DNA-templated transcription"/>
    <property type="evidence" value="ECO:0007669"/>
    <property type="project" value="InterPro"/>
</dbReference>
<evidence type="ECO:0000256" key="5">
    <source>
        <dbReference type="ARBA" id="ARBA00023242"/>
    </source>
</evidence>
<dbReference type="GO" id="GO:0003677">
    <property type="term" value="F:DNA binding"/>
    <property type="evidence" value="ECO:0007669"/>
    <property type="project" value="UniProtKB-KW"/>
</dbReference>
<protein>
    <submittedName>
        <fullName evidence="8">Fungal-specific transcription factor domain-containing protein</fullName>
    </submittedName>
</protein>
<sequence>MTEERKRATRACDECRRMKEKCEGGSPCNRCSHFRRQCEFKSRAPKVRVFRPYIPRPQPSKSDVRDLVERSKYMERILTHTMEGISLDTNSLSKMADALSADRHAGRMVVAETDDVDSPSIDDEACTIDPIGDTTTHFSGEFSYWNFSMRVKHQIEHQTRRSVAQHTQNADQRVFEYWRARQLRSGQSFISTAISCCPPRQIARFLVNTFFKYAETHYFFVRKSWLLESLDALYSDFDSFSRKGAAVISIILTIFAIGTQYAHLDSPSTNTGSAGTQDFSEDDIGVTFYQNAVRLLPEIIESSCLESVQACLLFGFYSLPIDASGLGYIYINLAVRLAMQNGMHRKCESGGFNSEMIETRNRVWWTAYSLERKISIFHGRPLSVPRSDVDADVPQYREDMQTECHPWNVARAVTSIELNHYLEDFFQELSLLRNCEKRTVSSILSRLWDKKNTMAKWWNSPLEGLLTNSALPHTRERAGLHLRLEYCLVNMFIGRPFLLRDRTSSSHHSSPTATEFTSASREGAQHADEATPKKTSRTQGLIIDCIQAAKEAVEICQRLRDHGPGLARASYIEYSSCRASLLVLIAYSIQSRSEEFRKPLRDGLDMIREMSAAGDSARSEVALIEALERALARLHSETQTTQRGETPSETVSPISDYDVFRHWGSMWKNGRPVNMPESIAVPFAGTDMAFSVQPANFDYNSMNHLEEGVGSSLLSSAPNGGLRSDALLALDSVNELSIFGAGNFPLSSGWPTQTEAQVLEQFLATPEYELNPQLEIDDLEPTFPPCGFPETRTGRR</sequence>
<dbReference type="GO" id="GO:0008270">
    <property type="term" value="F:zinc ion binding"/>
    <property type="evidence" value="ECO:0007669"/>
    <property type="project" value="InterPro"/>
</dbReference>
<evidence type="ECO:0000256" key="3">
    <source>
        <dbReference type="ARBA" id="ARBA00023125"/>
    </source>
</evidence>
<dbReference type="CDD" id="cd12148">
    <property type="entry name" value="fungal_TF_MHR"/>
    <property type="match status" value="1"/>
</dbReference>
<feature type="region of interest" description="Disordered" evidence="6">
    <location>
        <begin position="504"/>
        <end position="535"/>
    </location>
</feature>
<keyword evidence="9" id="KW-1185">Reference proteome</keyword>
<dbReference type="Pfam" id="PF00172">
    <property type="entry name" value="Zn_clus"/>
    <property type="match status" value="1"/>
</dbReference>
<dbReference type="SMART" id="SM00906">
    <property type="entry name" value="Fungal_trans"/>
    <property type="match status" value="1"/>
</dbReference>
<dbReference type="Proteomes" id="UP000326565">
    <property type="component" value="Unassembled WGS sequence"/>
</dbReference>
<dbReference type="OrthoDB" id="3921198at2759"/>
<feature type="compositionally biased region" description="Polar residues" evidence="6">
    <location>
        <begin position="511"/>
        <end position="520"/>
    </location>
</feature>
<dbReference type="InterPro" id="IPR036864">
    <property type="entry name" value="Zn2-C6_fun-type_DNA-bd_sf"/>
</dbReference>
<dbReference type="PROSITE" id="PS00463">
    <property type="entry name" value="ZN2_CY6_FUNGAL_1"/>
    <property type="match status" value="1"/>
</dbReference>
<name>A0A5N5WLB3_9EURO</name>
<dbReference type="EMBL" id="ML732390">
    <property type="protein sequence ID" value="KAB8068477.1"/>
    <property type="molecule type" value="Genomic_DNA"/>
</dbReference>
<keyword evidence="2" id="KW-0805">Transcription regulation</keyword>